<feature type="compositionally biased region" description="Low complexity" evidence="6">
    <location>
        <begin position="652"/>
        <end position="665"/>
    </location>
</feature>
<feature type="region of interest" description="Disordered" evidence="6">
    <location>
        <begin position="720"/>
        <end position="739"/>
    </location>
</feature>
<dbReference type="Pfam" id="PF13639">
    <property type="entry name" value="zf-RING_2"/>
    <property type="match status" value="1"/>
</dbReference>
<evidence type="ECO:0000256" key="6">
    <source>
        <dbReference type="SAM" id="MobiDB-lite"/>
    </source>
</evidence>
<dbReference type="Gene3D" id="3.30.40.10">
    <property type="entry name" value="Zinc/RING finger domain, C3HC4 (zinc finger)"/>
    <property type="match status" value="1"/>
</dbReference>
<feature type="compositionally biased region" description="Polar residues" evidence="6">
    <location>
        <begin position="236"/>
        <end position="249"/>
    </location>
</feature>
<accession>A0A0C2TE00</accession>
<dbReference type="EMBL" id="KN818245">
    <property type="protein sequence ID" value="KIL65029.1"/>
    <property type="molecule type" value="Genomic_DNA"/>
</dbReference>
<gene>
    <name evidence="8" type="ORF">M378DRAFT_556613</name>
</gene>
<feature type="region of interest" description="Disordered" evidence="6">
    <location>
        <begin position="217"/>
        <end position="291"/>
    </location>
</feature>
<dbReference type="OrthoDB" id="6105938at2759"/>
<dbReference type="GO" id="GO:0061630">
    <property type="term" value="F:ubiquitin protein ligase activity"/>
    <property type="evidence" value="ECO:0007669"/>
    <property type="project" value="TreeGrafter"/>
</dbReference>
<feature type="coiled-coil region" evidence="5">
    <location>
        <begin position="118"/>
        <end position="197"/>
    </location>
</feature>
<evidence type="ECO:0000256" key="3">
    <source>
        <dbReference type="ARBA" id="ARBA00022833"/>
    </source>
</evidence>
<dbReference type="InterPro" id="IPR001841">
    <property type="entry name" value="Znf_RING"/>
</dbReference>
<evidence type="ECO:0000256" key="4">
    <source>
        <dbReference type="PROSITE-ProRule" id="PRU00175"/>
    </source>
</evidence>
<dbReference type="PROSITE" id="PS50089">
    <property type="entry name" value="ZF_RING_2"/>
    <property type="match status" value="1"/>
</dbReference>
<organism evidence="8 9">
    <name type="scientific">Amanita muscaria (strain Koide BX008)</name>
    <dbReference type="NCBI Taxonomy" id="946122"/>
    <lineage>
        <taxon>Eukaryota</taxon>
        <taxon>Fungi</taxon>
        <taxon>Dikarya</taxon>
        <taxon>Basidiomycota</taxon>
        <taxon>Agaricomycotina</taxon>
        <taxon>Agaricomycetes</taxon>
        <taxon>Agaricomycetidae</taxon>
        <taxon>Agaricales</taxon>
        <taxon>Pluteineae</taxon>
        <taxon>Amanitaceae</taxon>
        <taxon>Amanita</taxon>
    </lineage>
</organism>
<evidence type="ECO:0000313" key="8">
    <source>
        <dbReference type="EMBL" id="KIL65029.1"/>
    </source>
</evidence>
<feature type="compositionally biased region" description="Basic and acidic residues" evidence="6">
    <location>
        <begin position="442"/>
        <end position="456"/>
    </location>
</feature>
<dbReference type="InParanoid" id="A0A0C2TE00"/>
<protein>
    <recommendedName>
        <fullName evidence="7">RING-type domain-containing protein</fullName>
    </recommendedName>
</protein>
<keyword evidence="3" id="KW-0862">Zinc</keyword>
<dbReference type="STRING" id="946122.A0A0C2TE00"/>
<dbReference type="Proteomes" id="UP000054549">
    <property type="component" value="Unassembled WGS sequence"/>
</dbReference>
<feature type="compositionally biased region" description="Polar residues" evidence="6">
    <location>
        <begin position="482"/>
        <end position="496"/>
    </location>
</feature>
<sequence length="849" mass="92304">MLVLHPRSYCDVCLEPYSQHSIARSPHALPCGHVFCKQCLDSIRPPNCPLCRGHFMPDRLKKLFVDEPRDADDRLLAEENEFLRTLMLFWDGSDGDLVNWTRQVDSWLEGRAGTHAALNKARVALAEYQKLKNRRERDKLTIKALKERDRVHVAEKDDTQAIEQSLVAQVSQLEAKLNESERVRQALQTQVARHKLKNPLPHPPEVPVPLEQLSTAAATTHTSGSTSLYTVHDAGPSSSRRQSHNNGSVVQDPRFLTPFYVPVPDSQPPPQPYPPETERDRKGKRRVRDGYGRHSAASTYIDAHSFLAPSSHPNGVLSDDERGVIVPGAVTQRRVIPPKEVTLSNTPFLPSSNEGEDYSNSREATSSYDPTASLNPYSLAALYIGEYVNGYGEGYSAATNLNSQSPQAVGSSHVYTASGEGQTPRDAWRRDSIEGAALVPRNRSELHPPVEREPRQVGRSMDQENESGEERLVYNVHRPGDRSSTASIHPGANSSTDHVENGYIVNSSHPSTHTNNVNGASHSRPHRSHRRRTSGFVPGHETDVESARRARDDPISLPFQRPSSVSVSSWIHPPVATTATTIATASNVNITRTRAAQSTASGLNELGLSTFGPDSMYPNPPGGTPRSTLSSLGLHSFPLREDDEIVMERLPSATSGSSGSAGRSAQETTPRQRSERHVSFDRRPAFIGGVGTTAVGLGQATIATSAISAIVTTTSTTNANLNESTSRNAQRRSGRHTTSIEYTVHGPRNTTTSARSSSAALVPTSAVPAPPAVTILGSPSAMEDAMHLSVAEMPRPLPRTPPRYRNALGLQLELSERAGGDTTPTGGISAPMPIVSAERFLRSWSLGDP</sequence>
<dbReference type="PROSITE" id="PS00518">
    <property type="entry name" value="ZF_RING_1"/>
    <property type="match status" value="1"/>
</dbReference>
<feature type="compositionally biased region" description="Polar residues" evidence="6">
    <location>
        <begin position="342"/>
        <end position="353"/>
    </location>
</feature>
<feature type="region of interest" description="Disordered" evidence="6">
    <location>
        <begin position="651"/>
        <end position="679"/>
    </location>
</feature>
<dbReference type="GO" id="GO:0005654">
    <property type="term" value="C:nucleoplasm"/>
    <property type="evidence" value="ECO:0007669"/>
    <property type="project" value="TreeGrafter"/>
</dbReference>
<feature type="compositionally biased region" description="Polar residues" evidence="6">
    <location>
        <begin position="504"/>
        <end position="520"/>
    </location>
</feature>
<keyword evidence="9" id="KW-1185">Reference proteome</keyword>
<dbReference type="SUPFAM" id="SSF57850">
    <property type="entry name" value="RING/U-box"/>
    <property type="match status" value="1"/>
</dbReference>
<name>A0A0C2TE00_AMAMK</name>
<dbReference type="InterPro" id="IPR013083">
    <property type="entry name" value="Znf_RING/FYVE/PHD"/>
</dbReference>
<evidence type="ECO:0000259" key="7">
    <source>
        <dbReference type="PROSITE" id="PS50089"/>
    </source>
</evidence>
<keyword evidence="5" id="KW-0175">Coiled coil</keyword>
<feature type="compositionally biased region" description="Pro residues" evidence="6">
    <location>
        <begin position="265"/>
        <end position="275"/>
    </location>
</feature>
<feature type="compositionally biased region" description="Basic residues" evidence="6">
    <location>
        <begin position="523"/>
        <end position="533"/>
    </location>
</feature>
<feature type="compositionally biased region" description="Basic and acidic residues" evidence="6">
    <location>
        <begin position="540"/>
        <end position="554"/>
    </location>
</feature>
<evidence type="ECO:0000256" key="5">
    <source>
        <dbReference type="SAM" id="Coils"/>
    </source>
</evidence>
<dbReference type="InterPro" id="IPR017907">
    <property type="entry name" value="Znf_RING_CS"/>
</dbReference>
<dbReference type="GO" id="GO:0008270">
    <property type="term" value="F:zinc ion binding"/>
    <property type="evidence" value="ECO:0007669"/>
    <property type="project" value="UniProtKB-KW"/>
</dbReference>
<dbReference type="InterPro" id="IPR047153">
    <property type="entry name" value="TRIM45/56/19-like"/>
</dbReference>
<keyword evidence="2 4" id="KW-0863">Zinc-finger</keyword>
<proteinExistence type="predicted"/>
<keyword evidence="1" id="KW-0479">Metal-binding</keyword>
<feature type="region of interest" description="Disordered" evidence="6">
    <location>
        <begin position="611"/>
        <end position="632"/>
    </location>
</feature>
<feature type="compositionally biased region" description="Low complexity" evidence="6">
    <location>
        <begin position="217"/>
        <end position="227"/>
    </location>
</feature>
<evidence type="ECO:0000256" key="2">
    <source>
        <dbReference type="ARBA" id="ARBA00022771"/>
    </source>
</evidence>
<evidence type="ECO:0000313" key="9">
    <source>
        <dbReference type="Proteomes" id="UP000054549"/>
    </source>
</evidence>
<feature type="domain" description="RING-type" evidence="7">
    <location>
        <begin position="10"/>
        <end position="52"/>
    </location>
</feature>
<dbReference type="SMART" id="SM00184">
    <property type="entry name" value="RING"/>
    <property type="match status" value="1"/>
</dbReference>
<feature type="region of interest" description="Disordered" evidence="6">
    <location>
        <begin position="342"/>
        <end position="369"/>
    </location>
</feature>
<feature type="compositionally biased region" description="Basic and acidic residues" evidence="6">
    <location>
        <begin position="670"/>
        <end position="679"/>
    </location>
</feature>
<dbReference type="HOGENOM" id="CLU_359459_0_0_1"/>
<reference evidence="8 9" key="1">
    <citation type="submission" date="2014-04" db="EMBL/GenBank/DDBJ databases">
        <title>Evolutionary Origins and Diversification of the Mycorrhizal Mutualists.</title>
        <authorList>
            <consortium name="DOE Joint Genome Institute"/>
            <consortium name="Mycorrhizal Genomics Consortium"/>
            <person name="Kohler A."/>
            <person name="Kuo A."/>
            <person name="Nagy L.G."/>
            <person name="Floudas D."/>
            <person name="Copeland A."/>
            <person name="Barry K.W."/>
            <person name="Cichocki N."/>
            <person name="Veneault-Fourrey C."/>
            <person name="LaButti K."/>
            <person name="Lindquist E.A."/>
            <person name="Lipzen A."/>
            <person name="Lundell T."/>
            <person name="Morin E."/>
            <person name="Murat C."/>
            <person name="Riley R."/>
            <person name="Ohm R."/>
            <person name="Sun H."/>
            <person name="Tunlid A."/>
            <person name="Henrissat B."/>
            <person name="Grigoriev I.V."/>
            <person name="Hibbett D.S."/>
            <person name="Martin F."/>
        </authorList>
    </citation>
    <scope>NUCLEOTIDE SEQUENCE [LARGE SCALE GENOMIC DNA]</scope>
    <source>
        <strain evidence="8 9">Koide BX008</strain>
    </source>
</reference>
<dbReference type="PANTHER" id="PTHR25462">
    <property type="entry name" value="BONUS, ISOFORM C-RELATED"/>
    <property type="match status" value="1"/>
</dbReference>
<feature type="region of interest" description="Disordered" evidence="6">
    <location>
        <begin position="436"/>
        <end position="557"/>
    </location>
</feature>
<dbReference type="PANTHER" id="PTHR25462:SF296">
    <property type="entry name" value="MEIOTIC P26, ISOFORM F"/>
    <property type="match status" value="1"/>
</dbReference>
<evidence type="ECO:0000256" key="1">
    <source>
        <dbReference type="ARBA" id="ARBA00022723"/>
    </source>
</evidence>
<dbReference type="AlphaFoldDB" id="A0A0C2TE00"/>